<dbReference type="InterPro" id="IPR010359">
    <property type="entry name" value="IrrE_HExxH"/>
</dbReference>
<keyword evidence="4" id="KW-1185">Reference proteome</keyword>
<evidence type="ECO:0000313" key="4">
    <source>
        <dbReference type="Proteomes" id="UP000010474"/>
    </source>
</evidence>
<dbReference type="Pfam" id="PF01381">
    <property type="entry name" value="HTH_3"/>
    <property type="match status" value="1"/>
</dbReference>
<dbReference type="Proteomes" id="UP000010474">
    <property type="component" value="Plasmid pANACY.04"/>
</dbReference>
<evidence type="ECO:0000313" key="3">
    <source>
        <dbReference type="EMBL" id="AFZ61397.1"/>
    </source>
</evidence>
<reference evidence="4" key="1">
    <citation type="journal article" date="2013" name="Proc. Natl. Acad. Sci. U.S.A.">
        <title>Improving the coverage of the cyanobacterial phylum using diversity-driven genome sequencing.</title>
        <authorList>
            <person name="Shih P.M."/>
            <person name="Wu D."/>
            <person name="Latifi A."/>
            <person name="Axen S.D."/>
            <person name="Fewer D.P."/>
            <person name="Talla E."/>
            <person name="Calteau A."/>
            <person name="Cai F."/>
            <person name="Tandeau de Marsac N."/>
            <person name="Rippka R."/>
            <person name="Herdman M."/>
            <person name="Sivonen K."/>
            <person name="Coursin T."/>
            <person name="Laurent T."/>
            <person name="Goodwin L."/>
            <person name="Nolan M."/>
            <person name="Davenport K.W."/>
            <person name="Han C.S."/>
            <person name="Rubin E.M."/>
            <person name="Eisen J.A."/>
            <person name="Woyke T."/>
            <person name="Gugger M."/>
            <person name="Kerfeld C.A."/>
        </authorList>
    </citation>
    <scope>NUCLEOTIDE SEQUENCE [LARGE SCALE GENOMIC DNA]</scope>
    <source>
        <strain evidence="4">ATCC 27899 / PCC 7122</strain>
    </source>
</reference>
<dbReference type="Gene3D" id="1.10.10.2910">
    <property type="match status" value="1"/>
</dbReference>
<sequence>MFVLNSLDRPSPEIRLGERIRLAREMAGFTQSEAAQSLGITAAALSQYESGKRRIEALTVDRLARLYGVPVTYFFVEVSTSDQPPMQPDWETALRTLANHLAIAGKTGIAKLIQQIHNFEELYQLTATPFPGKPHPPFAALGKENFTDYEVAEFAQKARRYYNLGIAPLLNVKGFLDAQGYQVFAIALGLEKTDISGLFFLHPQLGPVVVFNENQAYIRSQITLCHEIAHHLFHWDRPAILCRDSARADLLEDFANRFASYFLIPPEGLQERLEVMGIKTVKHPEQATHIARYFGVSYQATIYRLEADRKLGAPIETFTDNVKPMAIAKSLGYGPSPYQFGVRPLPPEERLPRIFVELSYRALTQEILSLRRVAEILGISDLELEDRLYEEEVADSAEVYV</sequence>
<comment type="similarity">
    <text evidence="1">Belongs to the short-chain fatty acyl-CoA assimilation regulator (ScfR) family.</text>
</comment>
<dbReference type="RefSeq" id="WP_015217858.1">
    <property type="nucleotide sequence ID" value="NC_019774.1"/>
</dbReference>
<protein>
    <recommendedName>
        <fullName evidence="2">HTH cro/C1-type domain-containing protein</fullName>
    </recommendedName>
</protein>
<dbReference type="KEGG" id="acy:Anacy_6126"/>
<dbReference type="CDD" id="cd00093">
    <property type="entry name" value="HTH_XRE"/>
    <property type="match status" value="1"/>
</dbReference>
<feature type="domain" description="HTH cro/C1-type" evidence="2">
    <location>
        <begin position="20"/>
        <end position="74"/>
    </location>
</feature>
<dbReference type="Gene3D" id="1.10.260.40">
    <property type="entry name" value="lambda repressor-like DNA-binding domains"/>
    <property type="match status" value="1"/>
</dbReference>
<dbReference type="InterPro" id="IPR010982">
    <property type="entry name" value="Lambda_DNA-bd_dom_sf"/>
</dbReference>
<dbReference type="InterPro" id="IPR052345">
    <property type="entry name" value="Rad_response_metalloprotease"/>
</dbReference>
<dbReference type="PROSITE" id="PS50943">
    <property type="entry name" value="HTH_CROC1"/>
    <property type="match status" value="1"/>
</dbReference>
<evidence type="ECO:0000259" key="2">
    <source>
        <dbReference type="PROSITE" id="PS50943"/>
    </source>
</evidence>
<dbReference type="AlphaFoldDB" id="K9ZS85"/>
<dbReference type="OrthoDB" id="504343at2"/>
<gene>
    <name evidence="3" type="ordered locus">Anacy_6126</name>
</gene>
<dbReference type="SUPFAM" id="SSF47413">
    <property type="entry name" value="lambda repressor-like DNA-binding domains"/>
    <property type="match status" value="1"/>
</dbReference>
<dbReference type="PANTHER" id="PTHR43236:SF1">
    <property type="entry name" value="BLL7220 PROTEIN"/>
    <property type="match status" value="1"/>
</dbReference>
<geneLocation type="plasmid" evidence="3 4">
    <name>pANACY.04</name>
</geneLocation>
<dbReference type="PANTHER" id="PTHR43236">
    <property type="entry name" value="ANTITOXIN HIGA1"/>
    <property type="match status" value="1"/>
</dbReference>
<dbReference type="Pfam" id="PF06114">
    <property type="entry name" value="Peptidase_M78"/>
    <property type="match status" value="1"/>
</dbReference>
<evidence type="ECO:0000256" key="1">
    <source>
        <dbReference type="ARBA" id="ARBA00007227"/>
    </source>
</evidence>
<name>K9ZS85_ANACC</name>
<dbReference type="InterPro" id="IPR001387">
    <property type="entry name" value="Cro/C1-type_HTH"/>
</dbReference>
<dbReference type="SMART" id="SM00530">
    <property type="entry name" value="HTH_XRE"/>
    <property type="match status" value="1"/>
</dbReference>
<keyword evidence="3" id="KW-0614">Plasmid</keyword>
<dbReference type="PATRIC" id="fig|272123.3.peg.6659"/>
<organism evidence="3 4">
    <name type="scientific">Anabaena cylindrica (strain ATCC 27899 / PCC 7122)</name>
    <dbReference type="NCBI Taxonomy" id="272123"/>
    <lineage>
        <taxon>Bacteria</taxon>
        <taxon>Bacillati</taxon>
        <taxon>Cyanobacteriota</taxon>
        <taxon>Cyanophyceae</taxon>
        <taxon>Nostocales</taxon>
        <taxon>Nostocaceae</taxon>
        <taxon>Anabaena</taxon>
    </lineage>
</organism>
<dbReference type="EMBL" id="CP003663">
    <property type="protein sequence ID" value="AFZ61397.1"/>
    <property type="molecule type" value="Genomic_DNA"/>
</dbReference>
<accession>K9ZS85</accession>
<dbReference type="GO" id="GO:0003677">
    <property type="term" value="F:DNA binding"/>
    <property type="evidence" value="ECO:0007669"/>
    <property type="project" value="InterPro"/>
</dbReference>
<dbReference type="HOGENOM" id="CLU_053651_0_1_3"/>
<proteinExistence type="inferred from homology"/>